<evidence type="ECO:0000313" key="5">
    <source>
        <dbReference type="Proteomes" id="UP000620156"/>
    </source>
</evidence>
<dbReference type="PANTHER" id="PTHR33495">
    <property type="entry name" value="ANTI-SIGMA FACTOR ANTAGONIST TM_1081-RELATED-RELATED"/>
    <property type="match status" value="1"/>
</dbReference>
<organism evidence="4 5">
    <name type="scientific">Streptomyces ruber</name>
    <dbReference type="NCBI Taxonomy" id="83378"/>
    <lineage>
        <taxon>Bacteria</taxon>
        <taxon>Bacillati</taxon>
        <taxon>Actinomycetota</taxon>
        <taxon>Actinomycetes</taxon>
        <taxon>Kitasatosporales</taxon>
        <taxon>Streptomycetaceae</taxon>
        <taxon>Streptomyces</taxon>
    </lineage>
</organism>
<dbReference type="SUPFAM" id="SSF52091">
    <property type="entry name" value="SpoIIaa-like"/>
    <property type="match status" value="1"/>
</dbReference>
<evidence type="ECO:0000256" key="2">
    <source>
        <dbReference type="RuleBase" id="RU003749"/>
    </source>
</evidence>
<reference evidence="4" key="2">
    <citation type="submission" date="2020-09" db="EMBL/GenBank/DDBJ databases">
        <authorList>
            <person name="Sun Q."/>
            <person name="Ohkuma M."/>
        </authorList>
    </citation>
    <scope>NUCLEOTIDE SEQUENCE</scope>
    <source>
        <strain evidence="4">JCM 3131</strain>
    </source>
</reference>
<dbReference type="EMBL" id="BMQK01000006">
    <property type="protein sequence ID" value="GGQ61358.1"/>
    <property type="molecule type" value="Genomic_DNA"/>
</dbReference>
<keyword evidence="5" id="KW-1185">Reference proteome</keyword>
<dbReference type="PANTHER" id="PTHR33495:SF2">
    <property type="entry name" value="ANTI-SIGMA FACTOR ANTAGONIST TM_1081-RELATED"/>
    <property type="match status" value="1"/>
</dbReference>
<gene>
    <name evidence="4" type="ORF">GCM10010145_34390</name>
</gene>
<dbReference type="InterPro" id="IPR003658">
    <property type="entry name" value="Anti-sigma_ant"/>
</dbReference>
<dbReference type="Proteomes" id="UP000620156">
    <property type="component" value="Unassembled WGS sequence"/>
</dbReference>
<dbReference type="InterPro" id="IPR002645">
    <property type="entry name" value="STAS_dom"/>
</dbReference>
<dbReference type="Gene3D" id="3.30.750.24">
    <property type="entry name" value="STAS domain"/>
    <property type="match status" value="1"/>
</dbReference>
<dbReference type="PROSITE" id="PS50801">
    <property type="entry name" value="STAS"/>
    <property type="match status" value="1"/>
</dbReference>
<dbReference type="RefSeq" id="WP_189217689.1">
    <property type="nucleotide sequence ID" value="NZ_BMQK01000006.1"/>
</dbReference>
<evidence type="ECO:0000256" key="1">
    <source>
        <dbReference type="ARBA" id="ARBA00009013"/>
    </source>
</evidence>
<protein>
    <recommendedName>
        <fullName evidence="2">Anti-sigma factor antagonist</fullName>
    </recommendedName>
</protein>
<proteinExistence type="inferred from homology"/>
<dbReference type="Pfam" id="PF01740">
    <property type="entry name" value="STAS"/>
    <property type="match status" value="1"/>
</dbReference>
<accession>A0A918BF69</accession>
<name>A0A918BF69_9ACTN</name>
<comment type="similarity">
    <text evidence="1 2">Belongs to the anti-sigma-factor antagonist family.</text>
</comment>
<reference evidence="4" key="1">
    <citation type="journal article" date="2014" name="Int. J. Syst. Evol. Microbiol.">
        <title>Complete genome sequence of Corynebacterium casei LMG S-19264T (=DSM 44701T), isolated from a smear-ripened cheese.</title>
        <authorList>
            <consortium name="US DOE Joint Genome Institute (JGI-PGF)"/>
            <person name="Walter F."/>
            <person name="Albersmeier A."/>
            <person name="Kalinowski J."/>
            <person name="Ruckert C."/>
        </authorList>
    </citation>
    <scope>NUCLEOTIDE SEQUENCE</scope>
    <source>
        <strain evidence="4">JCM 3131</strain>
    </source>
</reference>
<dbReference type="AlphaFoldDB" id="A0A918BF69"/>
<feature type="domain" description="STAS" evidence="3">
    <location>
        <begin position="8"/>
        <end position="117"/>
    </location>
</feature>
<sequence length="131" mass="14384">MSEDGVLFGLEVRTRRDPLVIALWGELDVLATLGLSDRLTRLVQQDCAFVVLDLLDVSFLDCGGLRLLLRVRHRVRAGHGRLILVLDQPFLLSFLLLAGLDGVFDVVGDLDSALARRFDPPHGQGTPDIAV</sequence>
<comment type="caution">
    <text evidence="4">The sequence shown here is derived from an EMBL/GenBank/DDBJ whole genome shotgun (WGS) entry which is preliminary data.</text>
</comment>
<evidence type="ECO:0000313" key="4">
    <source>
        <dbReference type="EMBL" id="GGQ61358.1"/>
    </source>
</evidence>
<dbReference type="NCBIfam" id="TIGR00377">
    <property type="entry name" value="ant_ant_sig"/>
    <property type="match status" value="1"/>
</dbReference>
<dbReference type="GO" id="GO:0043856">
    <property type="term" value="F:anti-sigma factor antagonist activity"/>
    <property type="evidence" value="ECO:0007669"/>
    <property type="project" value="InterPro"/>
</dbReference>
<evidence type="ECO:0000259" key="3">
    <source>
        <dbReference type="PROSITE" id="PS50801"/>
    </source>
</evidence>
<dbReference type="InterPro" id="IPR036513">
    <property type="entry name" value="STAS_dom_sf"/>
</dbReference>